<evidence type="ECO:0000256" key="5">
    <source>
        <dbReference type="SAM" id="Phobius"/>
    </source>
</evidence>
<protein>
    <recommendedName>
        <fullName evidence="8">1,4-dihydroxy-2-naphthoate octaprenyltransferase</fullName>
    </recommendedName>
</protein>
<feature type="transmembrane region" description="Helical" evidence="5">
    <location>
        <begin position="116"/>
        <end position="138"/>
    </location>
</feature>
<feature type="transmembrane region" description="Helical" evidence="5">
    <location>
        <begin position="175"/>
        <end position="192"/>
    </location>
</feature>
<evidence type="ECO:0000313" key="6">
    <source>
        <dbReference type="EMBL" id="GGJ96737.1"/>
    </source>
</evidence>
<evidence type="ECO:0000256" key="1">
    <source>
        <dbReference type="ARBA" id="ARBA00004141"/>
    </source>
</evidence>
<feature type="transmembrane region" description="Helical" evidence="5">
    <location>
        <begin position="241"/>
        <end position="263"/>
    </location>
</feature>
<evidence type="ECO:0000256" key="2">
    <source>
        <dbReference type="ARBA" id="ARBA00022692"/>
    </source>
</evidence>
<name>A0ABQ2E857_9ACTN</name>
<feature type="transmembrane region" description="Helical" evidence="5">
    <location>
        <begin position="198"/>
        <end position="220"/>
    </location>
</feature>
<comment type="subcellular location">
    <subcellularLocation>
        <location evidence="1">Membrane</location>
        <topology evidence="1">Multi-pass membrane protein</topology>
    </subcellularLocation>
</comment>
<sequence>METKPAQISEAASGVSSRTVFRGLLRLSKIRVFQHYFGLFLAWLLLSPEALARPGATAAMFLFLLGSVAIVACACASDDIAGFRDGSDLMNYRSDEKLRDIRAKPLLTGTVTERQALVFAAGSGVVALLAGTAAFWVLGWDSPLSSYVLYLLGFVFSVQYSVGLKVSYRRGGGETLLCLATAAGLLAPFLAVNREWTWPAVAQALLLGIWLVMVSSYSNVNDVAGDRMAGRRTLAVTTGRALQSAAMTVFFLISAGLLTALAFTDGWPSWLLLAAFPATVLHAAQLYQGPVRRRWLRARKLGLIAYNLGFVGIAVPTFFALHR</sequence>
<organism evidence="6 7">
    <name type="scientific">Streptomyces camponoticapitis</name>
    <dbReference type="NCBI Taxonomy" id="1616125"/>
    <lineage>
        <taxon>Bacteria</taxon>
        <taxon>Bacillati</taxon>
        <taxon>Actinomycetota</taxon>
        <taxon>Actinomycetes</taxon>
        <taxon>Kitasatosporales</taxon>
        <taxon>Streptomycetaceae</taxon>
        <taxon>Streptomyces</taxon>
    </lineage>
</organism>
<dbReference type="Gene3D" id="1.10.357.140">
    <property type="entry name" value="UbiA prenyltransferase"/>
    <property type="match status" value="1"/>
</dbReference>
<evidence type="ECO:0008006" key="8">
    <source>
        <dbReference type="Google" id="ProtNLM"/>
    </source>
</evidence>
<proteinExistence type="predicted"/>
<keyword evidence="3 5" id="KW-1133">Transmembrane helix</keyword>
<dbReference type="CDD" id="cd13956">
    <property type="entry name" value="PT_UbiA"/>
    <property type="match status" value="1"/>
</dbReference>
<feature type="transmembrane region" description="Helical" evidence="5">
    <location>
        <begin position="269"/>
        <end position="289"/>
    </location>
</feature>
<dbReference type="Proteomes" id="UP000660265">
    <property type="component" value="Unassembled WGS sequence"/>
</dbReference>
<gene>
    <name evidence="6" type="ORF">GCM10011583_30310</name>
</gene>
<feature type="transmembrane region" description="Helical" evidence="5">
    <location>
        <begin position="58"/>
        <end position="77"/>
    </location>
</feature>
<keyword evidence="4 5" id="KW-0472">Membrane</keyword>
<feature type="transmembrane region" description="Helical" evidence="5">
    <location>
        <begin position="301"/>
        <end position="321"/>
    </location>
</feature>
<evidence type="ECO:0000256" key="4">
    <source>
        <dbReference type="ARBA" id="ARBA00023136"/>
    </source>
</evidence>
<keyword evidence="7" id="KW-1185">Reference proteome</keyword>
<dbReference type="InterPro" id="IPR000537">
    <property type="entry name" value="UbiA_prenyltransferase"/>
</dbReference>
<dbReference type="RefSeq" id="WP_268240590.1">
    <property type="nucleotide sequence ID" value="NZ_BMMV01000008.1"/>
</dbReference>
<dbReference type="InterPro" id="IPR044878">
    <property type="entry name" value="UbiA_sf"/>
</dbReference>
<feature type="transmembrane region" description="Helical" evidence="5">
    <location>
        <begin position="144"/>
        <end position="163"/>
    </location>
</feature>
<comment type="caution">
    <text evidence="6">The sequence shown here is derived from an EMBL/GenBank/DDBJ whole genome shotgun (WGS) entry which is preliminary data.</text>
</comment>
<accession>A0ABQ2E857</accession>
<dbReference type="EMBL" id="BMMV01000008">
    <property type="protein sequence ID" value="GGJ96737.1"/>
    <property type="molecule type" value="Genomic_DNA"/>
</dbReference>
<evidence type="ECO:0000313" key="7">
    <source>
        <dbReference type="Proteomes" id="UP000660265"/>
    </source>
</evidence>
<reference evidence="7" key="1">
    <citation type="journal article" date="2019" name="Int. J. Syst. Evol. Microbiol.">
        <title>The Global Catalogue of Microorganisms (GCM) 10K type strain sequencing project: providing services to taxonomists for standard genome sequencing and annotation.</title>
        <authorList>
            <consortium name="The Broad Institute Genomics Platform"/>
            <consortium name="The Broad Institute Genome Sequencing Center for Infectious Disease"/>
            <person name="Wu L."/>
            <person name="Ma J."/>
        </authorList>
    </citation>
    <scope>NUCLEOTIDE SEQUENCE [LARGE SCALE GENOMIC DNA]</scope>
    <source>
        <strain evidence="7">CGMCC 4.7275</strain>
    </source>
</reference>
<keyword evidence="2 5" id="KW-0812">Transmembrane</keyword>
<evidence type="ECO:0000256" key="3">
    <source>
        <dbReference type="ARBA" id="ARBA00022989"/>
    </source>
</evidence>
<dbReference type="Pfam" id="PF01040">
    <property type="entry name" value="UbiA"/>
    <property type="match status" value="1"/>
</dbReference>
<feature type="transmembrane region" description="Helical" evidence="5">
    <location>
        <begin position="32"/>
        <end position="52"/>
    </location>
</feature>